<proteinExistence type="predicted"/>
<dbReference type="PANTHER" id="PTHR13779">
    <property type="entry name" value="WERNER HELICASE-INTERACTING PROTEIN 1 FAMILY MEMBER"/>
    <property type="match status" value="1"/>
</dbReference>
<dbReference type="Gene3D" id="1.20.272.10">
    <property type="match status" value="1"/>
</dbReference>
<dbReference type="STRING" id="1802457.A3F15_00275"/>
<sequence>STQPQLLKVSKDNEDEKLQKSRGFELKTKNNYRLDEVVSALQKSIRRGQEERALYWAYEMIHGGYIGYFWRRISVIVVEDFGLADSFAPVLINSLAQLNERVNRNGYVETFHPTMAVLYLCRSPKSREIDHANDWLDRKREMGWREEIETQDLDEHNLRGRERIKQMEGNYQRNKDEVFYYESILLNNHVSIADDKYKKLVWELRKLDKKKMHNKYEPK</sequence>
<dbReference type="GO" id="GO:0000731">
    <property type="term" value="P:DNA synthesis involved in DNA repair"/>
    <property type="evidence" value="ECO:0007669"/>
    <property type="project" value="TreeGrafter"/>
</dbReference>
<dbReference type="Proteomes" id="UP000177078">
    <property type="component" value="Unassembled WGS sequence"/>
</dbReference>
<dbReference type="Pfam" id="PF12002">
    <property type="entry name" value="MgsA_C"/>
    <property type="match status" value="1"/>
</dbReference>
<dbReference type="InterPro" id="IPR021886">
    <property type="entry name" value="MgsA_C"/>
</dbReference>
<evidence type="ECO:0000259" key="1">
    <source>
        <dbReference type="Pfam" id="PF12002"/>
    </source>
</evidence>
<dbReference type="EMBL" id="MHUC01000014">
    <property type="protein sequence ID" value="OHA70968.1"/>
    <property type="molecule type" value="Genomic_DNA"/>
</dbReference>
<dbReference type="GO" id="GO:0008047">
    <property type="term" value="F:enzyme activator activity"/>
    <property type="evidence" value="ECO:0007669"/>
    <property type="project" value="TreeGrafter"/>
</dbReference>
<accession>A0A1G2REK7</accession>
<evidence type="ECO:0000313" key="2">
    <source>
        <dbReference type="EMBL" id="OHA70968.1"/>
    </source>
</evidence>
<dbReference type="GO" id="GO:0017116">
    <property type="term" value="F:single-stranded DNA helicase activity"/>
    <property type="evidence" value="ECO:0007669"/>
    <property type="project" value="TreeGrafter"/>
</dbReference>
<comment type="caution">
    <text evidence="2">The sequence shown here is derived from an EMBL/GenBank/DDBJ whole genome shotgun (WGS) entry which is preliminary data.</text>
</comment>
<feature type="domain" description="MgsA AAA+ ATPase C-terminal" evidence="1">
    <location>
        <begin position="52"/>
        <end position="148"/>
    </location>
</feature>
<gene>
    <name evidence="2" type="ORF">A3F15_00275</name>
</gene>
<dbReference type="SUPFAM" id="SSF48019">
    <property type="entry name" value="post-AAA+ oligomerization domain-like"/>
    <property type="match status" value="1"/>
</dbReference>
<protein>
    <recommendedName>
        <fullName evidence="1">MgsA AAA+ ATPase C-terminal domain-containing protein</fullName>
    </recommendedName>
</protein>
<dbReference type="GO" id="GO:0006261">
    <property type="term" value="P:DNA-templated DNA replication"/>
    <property type="evidence" value="ECO:0007669"/>
    <property type="project" value="TreeGrafter"/>
</dbReference>
<dbReference type="AlphaFoldDB" id="A0A1G2REK7"/>
<dbReference type="InterPro" id="IPR051314">
    <property type="entry name" value="AAA_ATPase_RarA/MGS1/WRNIP1"/>
</dbReference>
<evidence type="ECO:0000313" key="3">
    <source>
        <dbReference type="Proteomes" id="UP000177078"/>
    </source>
</evidence>
<feature type="non-terminal residue" evidence="2">
    <location>
        <position position="1"/>
    </location>
</feature>
<dbReference type="PANTHER" id="PTHR13779:SF7">
    <property type="entry name" value="ATPASE WRNIP1"/>
    <property type="match status" value="1"/>
</dbReference>
<name>A0A1G2REK7_9BACT</name>
<dbReference type="InterPro" id="IPR008921">
    <property type="entry name" value="DNA_pol3_clamp-load_cplx_C"/>
</dbReference>
<reference evidence="2 3" key="1">
    <citation type="journal article" date="2016" name="Nat. Commun.">
        <title>Thousands of microbial genomes shed light on interconnected biogeochemical processes in an aquifer system.</title>
        <authorList>
            <person name="Anantharaman K."/>
            <person name="Brown C.T."/>
            <person name="Hug L.A."/>
            <person name="Sharon I."/>
            <person name="Castelle C.J."/>
            <person name="Probst A.J."/>
            <person name="Thomas B.C."/>
            <person name="Singh A."/>
            <person name="Wilkins M.J."/>
            <person name="Karaoz U."/>
            <person name="Brodie E.L."/>
            <person name="Williams K.H."/>
            <person name="Hubbard S.S."/>
            <person name="Banfield J.F."/>
        </authorList>
    </citation>
    <scope>NUCLEOTIDE SEQUENCE [LARGE SCALE GENOMIC DNA]</scope>
</reference>
<organism evidence="2 3">
    <name type="scientific">Candidatus Wildermuthbacteria bacterium RIFCSPHIGHO2_12_FULL_40_12</name>
    <dbReference type="NCBI Taxonomy" id="1802457"/>
    <lineage>
        <taxon>Bacteria</taxon>
        <taxon>Candidatus Wildermuthiibacteriota</taxon>
    </lineage>
</organism>
<dbReference type="GO" id="GO:0003677">
    <property type="term" value="F:DNA binding"/>
    <property type="evidence" value="ECO:0007669"/>
    <property type="project" value="InterPro"/>
</dbReference>